<sequence length="143" mass="15331">MQVNLHWLCFCVLTVSLTGTGSWAHAATSVKNGVFSQAQAKRGQGVIIEACASCHSISLLGGEGNTPPLVGDGFQNKWNGLTLKDLFQKAYSTMPPESPGRLSKSDYVDALAFILSSNKYPPGDKDLSSNLEALGQIKIEPYQ</sequence>
<name>A0A6S6XXY2_9PROT</name>
<dbReference type="PROSITE" id="PS51007">
    <property type="entry name" value="CYTC"/>
    <property type="match status" value="1"/>
</dbReference>
<dbReference type="OrthoDB" id="9779283at2"/>
<gene>
    <name evidence="4" type="ORF">DENOEST_2691</name>
</gene>
<dbReference type="InterPro" id="IPR009056">
    <property type="entry name" value="Cyt_c-like_dom"/>
</dbReference>
<keyword evidence="1" id="KW-0349">Heme</keyword>
<dbReference type="GO" id="GO:0046872">
    <property type="term" value="F:metal ion binding"/>
    <property type="evidence" value="ECO:0007669"/>
    <property type="project" value="UniProtKB-KW"/>
</dbReference>
<keyword evidence="3" id="KW-0408">Iron</keyword>
<reference evidence="4 5" key="1">
    <citation type="submission" date="2020-03" db="EMBL/GenBank/DDBJ databases">
        <authorList>
            <consortium name="Genoscope - CEA"/>
            <person name="William W."/>
        </authorList>
    </citation>
    <scope>NUCLEOTIDE SEQUENCE [LARGE SCALE GENOMIC DNA]</scope>
    <source>
        <strain evidence="5">DSM 16959</strain>
    </source>
</reference>
<dbReference type="Proteomes" id="UP000515733">
    <property type="component" value="Chromosome"/>
</dbReference>
<dbReference type="RefSeq" id="WP_145772412.1">
    <property type="nucleotide sequence ID" value="NZ_LR778301.1"/>
</dbReference>
<evidence type="ECO:0000313" key="4">
    <source>
        <dbReference type="EMBL" id="CAB1369856.1"/>
    </source>
</evidence>
<dbReference type="SUPFAM" id="SSF46626">
    <property type="entry name" value="Cytochrome c"/>
    <property type="match status" value="1"/>
</dbReference>
<dbReference type="GO" id="GO:0009055">
    <property type="term" value="F:electron transfer activity"/>
    <property type="evidence" value="ECO:0007669"/>
    <property type="project" value="InterPro"/>
</dbReference>
<dbReference type="AlphaFoldDB" id="A0A6S6XXY2"/>
<keyword evidence="2" id="KW-0479">Metal-binding</keyword>
<evidence type="ECO:0000256" key="2">
    <source>
        <dbReference type="ARBA" id="ARBA00022723"/>
    </source>
</evidence>
<dbReference type="Pfam" id="PF13442">
    <property type="entry name" value="Cytochrome_CBB3"/>
    <property type="match status" value="1"/>
</dbReference>
<evidence type="ECO:0000313" key="5">
    <source>
        <dbReference type="Proteomes" id="UP000515733"/>
    </source>
</evidence>
<evidence type="ECO:0000256" key="3">
    <source>
        <dbReference type="ARBA" id="ARBA00023004"/>
    </source>
</evidence>
<organism evidence="4 5">
    <name type="scientific">Denitratisoma oestradiolicum</name>
    <dbReference type="NCBI Taxonomy" id="311182"/>
    <lineage>
        <taxon>Bacteria</taxon>
        <taxon>Pseudomonadati</taxon>
        <taxon>Pseudomonadota</taxon>
        <taxon>Betaproteobacteria</taxon>
        <taxon>Nitrosomonadales</taxon>
        <taxon>Sterolibacteriaceae</taxon>
        <taxon>Denitratisoma</taxon>
    </lineage>
</organism>
<evidence type="ECO:0000256" key="1">
    <source>
        <dbReference type="ARBA" id="ARBA00022617"/>
    </source>
</evidence>
<dbReference type="KEGG" id="doe:DENOEST_2691"/>
<proteinExistence type="predicted"/>
<dbReference type="InterPro" id="IPR036909">
    <property type="entry name" value="Cyt_c-like_dom_sf"/>
</dbReference>
<dbReference type="GO" id="GO:0020037">
    <property type="term" value="F:heme binding"/>
    <property type="evidence" value="ECO:0007669"/>
    <property type="project" value="InterPro"/>
</dbReference>
<dbReference type="EMBL" id="LR778301">
    <property type="protein sequence ID" value="CAB1369856.1"/>
    <property type="molecule type" value="Genomic_DNA"/>
</dbReference>
<dbReference type="Gene3D" id="1.10.760.10">
    <property type="entry name" value="Cytochrome c-like domain"/>
    <property type="match status" value="1"/>
</dbReference>
<accession>A0A6S6XXY2</accession>
<protein>
    <submittedName>
        <fullName evidence="4">Class I cytochrome c</fullName>
    </submittedName>
</protein>
<keyword evidence="5" id="KW-1185">Reference proteome</keyword>